<dbReference type="InterPro" id="IPR001858">
    <property type="entry name" value="Phosphatidylethanolamine-bd_CS"/>
</dbReference>
<sequence>MTALAAVVVLFTFCLGLSHVEAKQDTINALDASFCHGGLEVIYPELDIDKCLIVPKDLREKITTVWKAPQVYLSGAHPKKIYVLVMVDPDAPSRTTPSSAYWRHWLVMDIKGSNLKKGQIQGTTLTDYHPPSPPQKTGLHRYQFMLYEQPPEVSLTTQEMSARGKWDYQAFVTRCDLGEPVATLQFLTQNYKD</sequence>
<reference evidence="4" key="1">
    <citation type="submission" date="2025-08" db="UniProtKB">
        <authorList>
            <consortium name="RefSeq"/>
        </authorList>
    </citation>
    <scope>IDENTIFICATION</scope>
</reference>
<dbReference type="PROSITE" id="PS01220">
    <property type="entry name" value="PBP"/>
    <property type="match status" value="1"/>
</dbReference>
<feature type="signal peptide" evidence="2">
    <location>
        <begin position="1"/>
        <end position="22"/>
    </location>
</feature>
<proteinExistence type="inferred from homology"/>
<accession>A0A6P7J3P0</accession>
<dbReference type="InterPro" id="IPR035810">
    <property type="entry name" value="PEBP_euk"/>
</dbReference>
<dbReference type="Pfam" id="PF01161">
    <property type="entry name" value="PBP"/>
    <property type="match status" value="1"/>
</dbReference>
<dbReference type="CDD" id="cd00866">
    <property type="entry name" value="PEBP_euk"/>
    <property type="match status" value="1"/>
</dbReference>
<dbReference type="SUPFAM" id="SSF49777">
    <property type="entry name" value="PEBP-like"/>
    <property type="match status" value="1"/>
</dbReference>
<keyword evidence="2" id="KW-0732">Signal</keyword>
<organism evidence="3 4">
    <name type="scientific">Parambassis ranga</name>
    <name type="common">Indian glassy fish</name>
    <dbReference type="NCBI Taxonomy" id="210632"/>
    <lineage>
        <taxon>Eukaryota</taxon>
        <taxon>Metazoa</taxon>
        <taxon>Chordata</taxon>
        <taxon>Craniata</taxon>
        <taxon>Vertebrata</taxon>
        <taxon>Euteleostomi</taxon>
        <taxon>Actinopterygii</taxon>
        <taxon>Neopterygii</taxon>
        <taxon>Teleostei</taxon>
        <taxon>Neoteleostei</taxon>
        <taxon>Acanthomorphata</taxon>
        <taxon>Ovalentaria</taxon>
        <taxon>Ambassidae</taxon>
        <taxon>Parambassis</taxon>
    </lineage>
</organism>
<keyword evidence="3" id="KW-1185">Reference proteome</keyword>
<evidence type="ECO:0000256" key="1">
    <source>
        <dbReference type="ARBA" id="ARBA00007091"/>
    </source>
</evidence>
<gene>
    <name evidence="4" type="primary">pebp4</name>
</gene>
<dbReference type="OrthoDB" id="2506647at2759"/>
<comment type="similarity">
    <text evidence="1">Belongs to the phosphatidylethanolamine-binding protein family.</text>
</comment>
<dbReference type="InParanoid" id="A0A6P7J3P0"/>
<protein>
    <submittedName>
        <fullName evidence="4">Phosphatidylethanolamine-binding protein 4</fullName>
    </submittedName>
</protein>
<dbReference type="GeneID" id="114442076"/>
<dbReference type="AlphaFoldDB" id="A0A6P7J3P0"/>
<evidence type="ECO:0000313" key="4">
    <source>
        <dbReference type="RefSeq" id="XP_028271155.1"/>
    </source>
</evidence>
<evidence type="ECO:0000313" key="3">
    <source>
        <dbReference type="Proteomes" id="UP000515145"/>
    </source>
</evidence>
<feature type="chain" id="PRO_5027703410" evidence="2">
    <location>
        <begin position="23"/>
        <end position="193"/>
    </location>
</feature>
<dbReference type="PANTHER" id="PTHR11362">
    <property type="entry name" value="PHOSPHATIDYLETHANOLAMINE-BINDING PROTEIN"/>
    <property type="match status" value="1"/>
</dbReference>
<name>A0A6P7J3P0_9TELE</name>
<dbReference type="InterPro" id="IPR036610">
    <property type="entry name" value="PEBP-like_sf"/>
</dbReference>
<dbReference type="RefSeq" id="XP_028271155.1">
    <property type="nucleotide sequence ID" value="XM_028415354.1"/>
</dbReference>
<dbReference type="CTD" id="157310"/>
<evidence type="ECO:0000256" key="2">
    <source>
        <dbReference type="SAM" id="SignalP"/>
    </source>
</evidence>
<dbReference type="InterPro" id="IPR008914">
    <property type="entry name" value="PEBP"/>
</dbReference>
<dbReference type="Proteomes" id="UP000515145">
    <property type="component" value="Chromosome 9"/>
</dbReference>
<dbReference type="Gene3D" id="3.90.280.10">
    <property type="entry name" value="PEBP-like"/>
    <property type="match status" value="1"/>
</dbReference>
<dbReference type="PANTHER" id="PTHR11362:SF82">
    <property type="entry name" value="PHOSPHATIDYLETHANOLAMINE-BINDING PROTEIN 4"/>
    <property type="match status" value="1"/>
</dbReference>